<keyword evidence="6" id="KW-1185">Reference proteome</keyword>
<dbReference type="Pfam" id="PF12625">
    <property type="entry name" value="Arabinose_bd"/>
    <property type="match status" value="1"/>
</dbReference>
<keyword evidence="2" id="KW-0238">DNA-binding</keyword>
<dbReference type="PROSITE" id="PS01124">
    <property type="entry name" value="HTH_ARAC_FAMILY_2"/>
    <property type="match status" value="1"/>
</dbReference>
<evidence type="ECO:0000256" key="3">
    <source>
        <dbReference type="ARBA" id="ARBA00023163"/>
    </source>
</evidence>
<accession>A0A1Z9Z2K8</accession>
<dbReference type="EMBL" id="NEXX01000001">
    <property type="protein sequence ID" value="OUY08662.1"/>
    <property type="molecule type" value="Genomic_DNA"/>
</dbReference>
<dbReference type="OrthoDB" id="5582699at2"/>
<reference evidence="5 6" key="1">
    <citation type="submission" date="2017-05" db="EMBL/GenBank/DDBJ databases">
        <title>Acinetobacter populi ANC 5415 (= PBJ7), whole genome shotgun sequencing project.</title>
        <authorList>
            <person name="Nemec A."/>
            <person name="Radolfova-Krizova L."/>
        </authorList>
    </citation>
    <scope>NUCLEOTIDE SEQUENCE [LARGE SCALE GENOMIC DNA]</scope>
    <source>
        <strain evidence="5 6">PBJ7</strain>
    </source>
</reference>
<sequence>MKRFYHIKSLNSGLIELLEVFIDQHNLNIPKQLHYYDVNERVSFIEWFSLLEEIAQKYKGPAIELEIAQCAQFSHFGVLGYLGQSCQNISEVIQVFVRYQRLCYDFLQPIVSVEGSDIRISWESNFDIMSSSLANTTMIAILFNVVSQFVFPQKIKLNKVYLSSKKPKVTQIYESFFGCPIEFEKDKICMFFSQSILDLSIPNSDRTLNSILIYQAEKLLDELPEVNSFDERIQATIIEAIHERNICINNIAKKLGLSTRILQNKLQQQNRTFKQYLMQVRKERALLYLRDSSLSVSDIAELLVYNEQSSFKRAFKSWFNMSPLQYRRNMIRKSNVKNIEIEK</sequence>
<feature type="domain" description="HTH araC/xylS-type" evidence="4">
    <location>
        <begin position="231"/>
        <end position="329"/>
    </location>
</feature>
<organism evidence="5 6">
    <name type="scientific">Acinetobacter populi</name>
    <dbReference type="NCBI Taxonomy" id="1582270"/>
    <lineage>
        <taxon>Bacteria</taxon>
        <taxon>Pseudomonadati</taxon>
        <taxon>Pseudomonadota</taxon>
        <taxon>Gammaproteobacteria</taxon>
        <taxon>Moraxellales</taxon>
        <taxon>Moraxellaceae</taxon>
        <taxon>Acinetobacter</taxon>
    </lineage>
</organism>
<protein>
    <recommendedName>
        <fullName evidence="4">HTH araC/xylS-type domain-containing protein</fullName>
    </recommendedName>
</protein>
<dbReference type="GO" id="GO:0000976">
    <property type="term" value="F:transcription cis-regulatory region binding"/>
    <property type="evidence" value="ECO:0007669"/>
    <property type="project" value="TreeGrafter"/>
</dbReference>
<dbReference type="Pfam" id="PF12833">
    <property type="entry name" value="HTH_18"/>
    <property type="match status" value="1"/>
</dbReference>
<gene>
    <name evidence="5" type="ORF">CAP51_03360</name>
</gene>
<keyword evidence="1" id="KW-0805">Transcription regulation</keyword>
<dbReference type="InterPro" id="IPR009057">
    <property type="entry name" value="Homeodomain-like_sf"/>
</dbReference>
<comment type="caution">
    <text evidence="5">The sequence shown here is derived from an EMBL/GenBank/DDBJ whole genome shotgun (WGS) entry which is preliminary data.</text>
</comment>
<dbReference type="SMART" id="SM00342">
    <property type="entry name" value="HTH_ARAC"/>
    <property type="match status" value="1"/>
</dbReference>
<dbReference type="RefSeq" id="WP_087619326.1">
    <property type="nucleotide sequence ID" value="NZ_NEXX01000001.1"/>
</dbReference>
<dbReference type="PANTHER" id="PTHR47894:SF1">
    <property type="entry name" value="HTH-TYPE TRANSCRIPTIONAL REGULATOR VQSM"/>
    <property type="match status" value="1"/>
</dbReference>
<dbReference type="Proteomes" id="UP000196536">
    <property type="component" value="Unassembled WGS sequence"/>
</dbReference>
<evidence type="ECO:0000313" key="6">
    <source>
        <dbReference type="Proteomes" id="UP000196536"/>
    </source>
</evidence>
<dbReference type="GO" id="GO:0005829">
    <property type="term" value="C:cytosol"/>
    <property type="evidence" value="ECO:0007669"/>
    <property type="project" value="TreeGrafter"/>
</dbReference>
<keyword evidence="3" id="KW-0804">Transcription</keyword>
<dbReference type="AlphaFoldDB" id="A0A1Z9Z2K8"/>
<dbReference type="Gene3D" id="1.10.10.60">
    <property type="entry name" value="Homeodomain-like"/>
    <property type="match status" value="1"/>
</dbReference>
<evidence type="ECO:0000313" key="5">
    <source>
        <dbReference type="EMBL" id="OUY08662.1"/>
    </source>
</evidence>
<dbReference type="SUPFAM" id="SSF46689">
    <property type="entry name" value="Homeodomain-like"/>
    <property type="match status" value="1"/>
</dbReference>
<evidence type="ECO:0000256" key="2">
    <source>
        <dbReference type="ARBA" id="ARBA00023125"/>
    </source>
</evidence>
<proteinExistence type="predicted"/>
<dbReference type="InterPro" id="IPR032687">
    <property type="entry name" value="AraC-type_N"/>
</dbReference>
<dbReference type="InterPro" id="IPR018060">
    <property type="entry name" value="HTH_AraC"/>
</dbReference>
<dbReference type="PANTHER" id="PTHR47894">
    <property type="entry name" value="HTH-TYPE TRANSCRIPTIONAL REGULATOR GADX"/>
    <property type="match status" value="1"/>
</dbReference>
<evidence type="ECO:0000259" key="4">
    <source>
        <dbReference type="PROSITE" id="PS01124"/>
    </source>
</evidence>
<dbReference type="GO" id="GO:0003700">
    <property type="term" value="F:DNA-binding transcription factor activity"/>
    <property type="evidence" value="ECO:0007669"/>
    <property type="project" value="InterPro"/>
</dbReference>
<evidence type="ECO:0000256" key="1">
    <source>
        <dbReference type="ARBA" id="ARBA00023015"/>
    </source>
</evidence>
<name>A0A1Z9Z2K8_9GAMM</name>